<keyword evidence="16" id="KW-1185">Reference proteome</keyword>
<reference evidence="15" key="1">
    <citation type="submission" date="2020-01" db="EMBL/GenBank/DDBJ databases">
        <title>Development of genomics and gene disruption for Polysphondylium violaceum indicates a role for the polyketide synthase stlB in stalk morphogenesis.</title>
        <authorList>
            <person name="Narita B."/>
            <person name="Kawabe Y."/>
            <person name="Kin K."/>
            <person name="Saito T."/>
            <person name="Gibbs R."/>
            <person name="Kuspa A."/>
            <person name="Muzny D."/>
            <person name="Queller D."/>
            <person name="Richards S."/>
            <person name="Strassman J."/>
            <person name="Sucgang R."/>
            <person name="Worley K."/>
            <person name="Schaap P."/>
        </authorList>
    </citation>
    <scope>NUCLEOTIDE SEQUENCE</scope>
    <source>
        <strain evidence="15">QSvi11</strain>
    </source>
</reference>
<dbReference type="PANTHER" id="PTHR44329">
    <property type="entry name" value="SERINE/THREONINE-PROTEIN KINASE TNNI3K-RELATED"/>
    <property type="match status" value="1"/>
</dbReference>
<dbReference type="InterPro" id="IPR001660">
    <property type="entry name" value="SAM"/>
</dbReference>
<evidence type="ECO:0000256" key="1">
    <source>
        <dbReference type="ARBA" id="ARBA00005843"/>
    </source>
</evidence>
<organism evidence="15 16">
    <name type="scientific">Polysphondylium violaceum</name>
    <dbReference type="NCBI Taxonomy" id="133409"/>
    <lineage>
        <taxon>Eukaryota</taxon>
        <taxon>Amoebozoa</taxon>
        <taxon>Evosea</taxon>
        <taxon>Eumycetozoa</taxon>
        <taxon>Dictyostelia</taxon>
        <taxon>Dictyosteliales</taxon>
        <taxon>Dictyosteliaceae</taxon>
        <taxon>Polysphondylium</taxon>
    </lineage>
</organism>
<dbReference type="Proteomes" id="UP000695562">
    <property type="component" value="Unassembled WGS sequence"/>
</dbReference>
<dbReference type="SMART" id="SM00248">
    <property type="entry name" value="ANK"/>
    <property type="match status" value="5"/>
</dbReference>
<evidence type="ECO:0000256" key="6">
    <source>
        <dbReference type="ARBA" id="ARBA00022777"/>
    </source>
</evidence>
<dbReference type="EC" id="2.7.11.1" evidence="2"/>
<dbReference type="GO" id="GO:0005524">
    <property type="term" value="F:ATP binding"/>
    <property type="evidence" value="ECO:0007669"/>
    <property type="project" value="UniProtKB-UniRule"/>
</dbReference>
<name>A0A8J4PR25_9MYCE</name>
<dbReference type="Pfam" id="PF12796">
    <property type="entry name" value="Ank_2"/>
    <property type="match status" value="2"/>
</dbReference>
<comment type="similarity">
    <text evidence="1">Belongs to the protein kinase superfamily. TKL Ser/Thr protein kinase family.</text>
</comment>
<dbReference type="PANTHER" id="PTHR44329:SF288">
    <property type="entry name" value="MITOGEN-ACTIVATED PROTEIN KINASE KINASE KINASE 20"/>
    <property type="match status" value="1"/>
</dbReference>
<proteinExistence type="inferred from homology"/>
<dbReference type="CDD" id="cd13999">
    <property type="entry name" value="STKc_MAP3K-like"/>
    <property type="match status" value="1"/>
</dbReference>
<evidence type="ECO:0000256" key="11">
    <source>
        <dbReference type="PROSITE-ProRule" id="PRU10141"/>
    </source>
</evidence>
<feature type="region of interest" description="Disordered" evidence="12">
    <location>
        <begin position="297"/>
        <end position="332"/>
    </location>
</feature>
<dbReference type="PRINTS" id="PR01415">
    <property type="entry name" value="ANKYRIN"/>
</dbReference>
<dbReference type="SUPFAM" id="SSF47769">
    <property type="entry name" value="SAM/Pointed domain"/>
    <property type="match status" value="1"/>
</dbReference>
<dbReference type="EMBL" id="AJWJ01000265">
    <property type="protein sequence ID" value="KAF2072603.1"/>
    <property type="molecule type" value="Genomic_DNA"/>
</dbReference>
<evidence type="ECO:0000259" key="14">
    <source>
        <dbReference type="PROSITE" id="PS50105"/>
    </source>
</evidence>
<dbReference type="InterPro" id="IPR002110">
    <property type="entry name" value="Ankyrin_rpt"/>
</dbReference>
<comment type="catalytic activity">
    <reaction evidence="8">
        <text>L-threonyl-[protein] + ATP = O-phospho-L-threonyl-[protein] + ADP + H(+)</text>
        <dbReference type="Rhea" id="RHEA:46608"/>
        <dbReference type="Rhea" id="RHEA-COMP:11060"/>
        <dbReference type="Rhea" id="RHEA-COMP:11605"/>
        <dbReference type="ChEBI" id="CHEBI:15378"/>
        <dbReference type="ChEBI" id="CHEBI:30013"/>
        <dbReference type="ChEBI" id="CHEBI:30616"/>
        <dbReference type="ChEBI" id="CHEBI:61977"/>
        <dbReference type="ChEBI" id="CHEBI:456216"/>
        <dbReference type="EC" id="2.7.11.1"/>
    </reaction>
</comment>
<dbReference type="CDD" id="cd09487">
    <property type="entry name" value="SAM_superfamily"/>
    <property type="match status" value="1"/>
</dbReference>
<dbReference type="InterPro" id="IPR008271">
    <property type="entry name" value="Ser/Thr_kinase_AS"/>
</dbReference>
<dbReference type="PROSITE" id="PS50088">
    <property type="entry name" value="ANK_REPEAT"/>
    <property type="match status" value="3"/>
</dbReference>
<dbReference type="InterPro" id="IPR011009">
    <property type="entry name" value="Kinase-like_dom_sf"/>
</dbReference>
<dbReference type="PROSITE" id="PS50297">
    <property type="entry name" value="ANK_REP_REGION"/>
    <property type="match status" value="3"/>
</dbReference>
<feature type="repeat" description="ANK" evidence="10">
    <location>
        <begin position="180"/>
        <end position="212"/>
    </location>
</feature>
<dbReference type="PROSITE" id="PS00108">
    <property type="entry name" value="PROTEIN_KINASE_ST"/>
    <property type="match status" value="1"/>
</dbReference>
<comment type="caution">
    <text evidence="15">The sequence shown here is derived from an EMBL/GenBank/DDBJ whole genome shotgun (WGS) entry which is preliminary data.</text>
</comment>
<dbReference type="Pfam" id="PF00536">
    <property type="entry name" value="SAM_1"/>
    <property type="match status" value="1"/>
</dbReference>
<dbReference type="Gene3D" id="1.10.150.50">
    <property type="entry name" value="Transcription Factor, Ets-1"/>
    <property type="match status" value="1"/>
</dbReference>
<feature type="repeat" description="ANK" evidence="10">
    <location>
        <begin position="75"/>
        <end position="107"/>
    </location>
</feature>
<dbReference type="Gene3D" id="1.10.510.10">
    <property type="entry name" value="Transferase(Phosphotransferase) domain 1"/>
    <property type="match status" value="1"/>
</dbReference>
<dbReference type="SMART" id="SM00454">
    <property type="entry name" value="SAM"/>
    <property type="match status" value="1"/>
</dbReference>
<accession>A0A8J4PR25</accession>
<dbReference type="OrthoDB" id="10261027at2759"/>
<dbReference type="GO" id="GO:0004674">
    <property type="term" value="F:protein serine/threonine kinase activity"/>
    <property type="evidence" value="ECO:0007669"/>
    <property type="project" value="UniProtKB-KW"/>
</dbReference>
<keyword evidence="6" id="KW-0418">Kinase</keyword>
<dbReference type="InterPro" id="IPR017441">
    <property type="entry name" value="Protein_kinase_ATP_BS"/>
</dbReference>
<keyword evidence="7 11" id="KW-0067">ATP-binding</keyword>
<dbReference type="SUPFAM" id="SSF56112">
    <property type="entry name" value="Protein kinase-like (PK-like)"/>
    <property type="match status" value="1"/>
</dbReference>
<evidence type="ECO:0000256" key="4">
    <source>
        <dbReference type="ARBA" id="ARBA00022679"/>
    </source>
</evidence>
<evidence type="ECO:0000256" key="8">
    <source>
        <dbReference type="ARBA" id="ARBA00047899"/>
    </source>
</evidence>
<dbReference type="PROSITE" id="PS50105">
    <property type="entry name" value="SAM_DOMAIN"/>
    <property type="match status" value="1"/>
</dbReference>
<evidence type="ECO:0000256" key="7">
    <source>
        <dbReference type="ARBA" id="ARBA00022840"/>
    </source>
</evidence>
<sequence length="644" mass="73316">MASNNELVLAVQQNDLAKVKKLASKKKAKIQLVTFDQFGQSPLSIALKNNQEDMVDILLGSYTQTKADINVRDKNGYAALHQAVSSDDKILMKVLQHEGINVDVQNDDKNTPIHYFCQTFRSPNCQEPFQLFIQKGVNVNAQNKNGETPLHKAIFNNSVRLMMVDLLLKNGANVNLVNTNQESPLHYAVRLGREDLVSVLLKAGADVNCVGTKERKSPYDLALEMNNKEMSARIKKYKDLFAWLQENSLEQYKDAFVKEEMFKDELGGMNEKILDKMGIQAAGHRLRIIKATSILREQRDQDSNSNNSNANSNHIDARDEEDSSPPDTPDISGLKDSLHALKHIKMHDVNFILDSELEYTEKLGAGSSGKVYKGLYKNKEVAIKVLKSMTEAKEIDEFKKEFQIMSAIRSKHVVLFYGAVLEPKLCMVMENCGRGSLYHVMKDESLDIRWEKTFRFALETVKGIECLHNWEPSIVHRDLKSLNLLVNDKWEVKVCDFGLSRFNTGSNLETLVKMRGTFAYCAPEVYFGEQFSSKSDVYSIAMILWELVTRCINGRYERPFSEFKNLHHDFQIIIQTAKKGLRPSIPKACPQSLALLIQDCWDFNLEKRPSCGEILKRLLEIETEYKSNVETWEQCIVPLGPNVE</sequence>
<gene>
    <name evidence="15" type="ORF">CYY_006081</name>
</gene>
<comment type="catalytic activity">
    <reaction evidence="9">
        <text>L-seryl-[protein] + ATP = O-phospho-L-seryl-[protein] + ADP + H(+)</text>
        <dbReference type="Rhea" id="RHEA:17989"/>
        <dbReference type="Rhea" id="RHEA-COMP:9863"/>
        <dbReference type="Rhea" id="RHEA-COMP:11604"/>
        <dbReference type="ChEBI" id="CHEBI:15378"/>
        <dbReference type="ChEBI" id="CHEBI:29999"/>
        <dbReference type="ChEBI" id="CHEBI:30616"/>
        <dbReference type="ChEBI" id="CHEBI:83421"/>
        <dbReference type="ChEBI" id="CHEBI:456216"/>
        <dbReference type="EC" id="2.7.11.1"/>
    </reaction>
</comment>
<feature type="compositionally biased region" description="Low complexity" evidence="12">
    <location>
        <begin position="303"/>
        <end position="313"/>
    </location>
</feature>
<evidence type="ECO:0000313" key="15">
    <source>
        <dbReference type="EMBL" id="KAF2072603.1"/>
    </source>
</evidence>
<protein>
    <recommendedName>
        <fullName evidence="2">non-specific serine/threonine protein kinase</fullName>
        <ecNumber evidence="2">2.7.11.1</ecNumber>
    </recommendedName>
</protein>
<keyword evidence="3" id="KW-0723">Serine/threonine-protein kinase</keyword>
<dbReference type="AlphaFoldDB" id="A0A8J4PR25"/>
<evidence type="ECO:0000313" key="16">
    <source>
        <dbReference type="Proteomes" id="UP000695562"/>
    </source>
</evidence>
<keyword evidence="5 11" id="KW-0547">Nucleotide-binding</keyword>
<feature type="domain" description="SAM" evidence="14">
    <location>
        <begin position="235"/>
        <end position="298"/>
    </location>
</feature>
<dbReference type="PROSITE" id="PS00107">
    <property type="entry name" value="PROTEIN_KINASE_ATP"/>
    <property type="match status" value="1"/>
</dbReference>
<dbReference type="InterPro" id="IPR051681">
    <property type="entry name" value="Ser/Thr_Kinases-Pseudokinases"/>
</dbReference>
<feature type="binding site" evidence="11">
    <location>
        <position position="384"/>
    </location>
    <ligand>
        <name>ATP</name>
        <dbReference type="ChEBI" id="CHEBI:30616"/>
    </ligand>
</feature>
<keyword evidence="10" id="KW-0040">ANK repeat</keyword>
<dbReference type="SUPFAM" id="SSF48403">
    <property type="entry name" value="Ankyrin repeat"/>
    <property type="match status" value="1"/>
</dbReference>
<dbReference type="InterPro" id="IPR000719">
    <property type="entry name" value="Prot_kinase_dom"/>
</dbReference>
<evidence type="ECO:0000256" key="9">
    <source>
        <dbReference type="ARBA" id="ARBA00048679"/>
    </source>
</evidence>
<dbReference type="Gene3D" id="3.30.200.20">
    <property type="entry name" value="Phosphorylase Kinase, domain 1"/>
    <property type="match status" value="1"/>
</dbReference>
<evidence type="ECO:0000256" key="5">
    <source>
        <dbReference type="ARBA" id="ARBA00022741"/>
    </source>
</evidence>
<feature type="domain" description="Protein kinase" evidence="13">
    <location>
        <begin position="357"/>
        <end position="621"/>
    </location>
</feature>
<dbReference type="Gene3D" id="1.25.40.20">
    <property type="entry name" value="Ankyrin repeat-containing domain"/>
    <property type="match status" value="2"/>
</dbReference>
<evidence type="ECO:0000259" key="13">
    <source>
        <dbReference type="PROSITE" id="PS50011"/>
    </source>
</evidence>
<dbReference type="Pfam" id="PF07714">
    <property type="entry name" value="PK_Tyr_Ser-Thr"/>
    <property type="match status" value="1"/>
</dbReference>
<dbReference type="InterPro" id="IPR036770">
    <property type="entry name" value="Ankyrin_rpt-contain_sf"/>
</dbReference>
<dbReference type="PROSITE" id="PS50011">
    <property type="entry name" value="PROTEIN_KINASE_DOM"/>
    <property type="match status" value="1"/>
</dbReference>
<keyword evidence="4" id="KW-0808">Transferase</keyword>
<evidence type="ECO:0000256" key="10">
    <source>
        <dbReference type="PROSITE-ProRule" id="PRU00023"/>
    </source>
</evidence>
<dbReference type="InterPro" id="IPR001245">
    <property type="entry name" value="Ser-Thr/Tyr_kinase_cat_dom"/>
</dbReference>
<dbReference type="FunFam" id="1.10.510.10:FF:001060">
    <property type="entry name" value="Probable serine/threonine-protein kinase DDB_G0278535"/>
    <property type="match status" value="1"/>
</dbReference>
<feature type="repeat" description="ANK" evidence="10">
    <location>
        <begin position="145"/>
        <end position="179"/>
    </location>
</feature>
<evidence type="ECO:0000256" key="2">
    <source>
        <dbReference type="ARBA" id="ARBA00012513"/>
    </source>
</evidence>
<evidence type="ECO:0000256" key="3">
    <source>
        <dbReference type="ARBA" id="ARBA00022527"/>
    </source>
</evidence>
<evidence type="ECO:0000256" key="12">
    <source>
        <dbReference type="SAM" id="MobiDB-lite"/>
    </source>
</evidence>
<dbReference type="InterPro" id="IPR013761">
    <property type="entry name" value="SAM/pointed_sf"/>
</dbReference>
<dbReference type="SMART" id="SM00220">
    <property type="entry name" value="S_TKc"/>
    <property type="match status" value="1"/>
</dbReference>